<dbReference type="CDD" id="cd08937">
    <property type="entry name" value="DHB_DH-like_SDR_c"/>
    <property type="match status" value="1"/>
</dbReference>
<dbReference type="Proteomes" id="UP000545507">
    <property type="component" value="Unassembled WGS sequence"/>
</dbReference>
<dbReference type="GO" id="GO:0016616">
    <property type="term" value="F:oxidoreductase activity, acting on the CH-OH group of donors, NAD or NADP as acceptor"/>
    <property type="evidence" value="ECO:0007669"/>
    <property type="project" value="TreeGrafter"/>
</dbReference>
<feature type="compositionally biased region" description="Basic and acidic residues" evidence="3">
    <location>
        <begin position="1"/>
        <end position="11"/>
    </location>
</feature>
<comment type="similarity">
    <text evidence="1 2">Belongs to the short-chain dehydrogenases/reductases (SDR) family.</text>
</comment>
<proteinExistence type="inferred from homology"/>
<evidence type="ECO:0000256" key="2">
    <source>
        <dbReference type="RuleBase" id="RU000363"/>
    </source>
</evidence>
<name>A0A7Y8GZN5_9BURK</name>
<dbReference type="RefSeq" id="WP_177137770.1">
    <property type="nucleotide sequence ID" value="NZ_VYGV01000023.1"/>
</dbReference>
<dbReference type="InterPro" id="IPR020904">
    <property type="entry name" value="Sc_DH/Rdtase_CS"/>
</dbReference>
<dbReference type="InterPro" id="IPR036291">
    <property type="entry name" value="NAD(P)-bd_dom_sf"/>
</dbReference>
<dbReference type="InterPro" id="IPR047686">
    <property type="entry name" value="BenD"/>
</dbReference>
<keyword evidence="5" id="KW-1185">Reference proteome</keyword>
<gene>
    <name evidence="4" type="ORF">F3K02_21505</name>
</gene>
<keyword evidence="4" id="KW-0560">Oxidoreductase</keyword>
<dbReference type="InterPro" id="IPR002347">
    <property type="entry name" value="SDR_fam"/>
</dbReference>
<dbReference type="PANTHER" id="PTHR42760">
    <property type="entry name" value="SHORT-CHAIN DEHYDROGENASES/REDUCTASES FAMILY MEMBER"/>
    <property type="match status" value="1"/>
</dbReference>
<dbReference type="PRINTS" id="PR00080">
    <property type="entry name" value="SDRFAMILY"/>
</dbReference>
<dbReference type="NCBIfam" id="NF009463">
    <property type="entry name" value="PRK12823.1"/>
    <property type="match status" value="1"/>
</dbReference>
<feature type="region of interest" description="Disordered" evidence="3">
    <location>
        <begin position="1"/>
        <end position="20"/>
    </location>
</feature>
<dbReference type="PRINTS" id="PR00081">
    <property type="entry name" value="GDHRDH"/>
</dbReference>
<organism evidence="4 5">
    <name type="scientific">Hydrogenophaga aromaticivorans</name>
    <dbReference type="NCBI Taxonomy" id="2610898"/>
    <lineage>
        <taxon>Bacteria</taxon>
        <taxon>Pseudomonadati</taxon>
        <taxon>Pseudomonadota</taxon>
        <taxon>Betaproteobacteria</taxon>
        <taxon>Burkholderiales</taxon>
        <taxon>Comamonadaceae</taxon>
        <taxon>Hydrogenophaga</taxon>
    </lineage>
</organism>
<dbReference type="SUPFAM" id="SSF51735">
    <property type="entry name" value="NAD(P)-binding Rossmann-fold domains"/>
    <property type="match status" value="1"/>
</dbReference>
<dbReference type="NCBIfam" id="NF040811">
    <property type="entry name" value="BenD"/>
    <property type="match status" value="1"/>
</dbReference>
<evidence type="ECO:0000256" key="1">
    <source>
        <dbReference type="ARBA" id="ARBA00006484"/>
    </source>
</evidence>
<dbReference type="GO" id="GO:0047116">
    <property type="term" value="F:1,6-dihydroxycyclohexa-2,4-diene-1-carboxylate dehydrogenase activity"/>
    <property type="evidence" value="ECO:0007669"/>
    <property type="project" value="UniProtKB-EC"/>
</dbReference>
<evidence type="ECO:0000313" key="4">
    <source>
        <dbReference type="EMBL" id="NWF47809.1"/>
    </source>
</evidence>
<evidence type="ECO:0000256" key="3">
    <source>
        <dbReference type="SAM" id="MobiDB-lite"/>
    </source>
</evidence>
<dbReference type="PANTHER" id="PTHR42760:SF123">
    <property type="entry name" value="OXIDOREDUCTASE"/>
    <property type="match status" value="1"/>
</dbReference>
<dbReference type="FunFam" id="3.40.50.720:FF:000084">
    <property type="entry name" value="Short-chain dehydrogenase reductase"/>
    <property type="match status" value="1"/>
</dbReference>
<dbReference type="EC" id="1.3.1.25" evidence="4"/>
<evidence type="ECO:0000313" key="5">
    <source>
        <dbReference type="Proteomes" id="UP000545507"/>
    </source>
</evidence>
<dbReference type="Pfam" id="PF00106">
    <property type="entry name" value="adh_short"/>
    <property type="match status" value="1"/>
</dbReference>
<dbReference type="Gene3D" id="3.40.50.720">
    <property type="entry name" value="NAD(P)-binding Rossmann-like Domain"/>
    <property type="match status" value="1"/>
</dbReference>
<sequence length="282" mass="30298">MATTKKTEKKPVTQVATKAEPQRSRLRFTGKTAVITGAAQGIGRAVARAMAEEGAHVVLVDRSKLVQEVRDELLAAGHRATALLVDVEKYKDCKKAMAKAHALDGRIDVLVNNVGGTIWVKPFEHYSEEQISAEINRSLFPTLWCCHAVLPHMLAQGGGSIVNVSSTATRGIHRVPYSAAKGGVNALTVCLAFEYSQQGIRVNAVAPGGTDVGARRIPRNTESMTEQERTWYQAIVDQTLDVAFIKRYGTPDEQAAAILFLASDEASYITGVTLPVAGGDLG</sequence>
<dbReference type="EMBL" id="VYGV01000023">
    <property type="protein sequence ID" value="NWF47809.1"/>
    <property type="molecule type" value="Genomic_DNA"/>
</dbReference>
<dbReference type="PROSITE" id="PS00061">
    <property type="entry name" value="ADH_SHORT"/>
    <property type="match status" value="1"/>
</dbReference>
<comment type="caution">
    <text evidence="4">The sequence shown here is derived from an EMBL/GenBank/DDBJ whole genome shotgun (WGS) entry which is preliminary data.</text>
</comment>
<dbReference type="AlphaFoldDB" id="A0A7Y8GZN5"/>
<dbReference type="GO" id="GO:0030497">
    <property type="term" value="P:fatty acid elongation"/>
    <property type="evidence" value="ECO:0007669"/>
    <property type="project" value="TreeGrafter"/>
</dbReference>
<accession>A0A7Y8GZN5</accession>
<protein>
    <submittedName>
        <fullName evidence="4">1,6-dihydroxycyclohexa-2,4-diene-1-carboxylate dehydrogenase</fullName>
        <ecNumber evidence="4">1.3.1.25</ecNumber>
    </submittedName>
</protein>
<reference evidence="4 5" key="1">
    <citation type="submission" date="2019-09" db="EMBL/GenBank/DDBJ databases">
        <title>Hydrogenophaga aromatica sp. nov., isolated from a para-xylene-degrading enrichment culture.</title>
        <authorList>
            <person name="Tancsics A."/>
            <person name="Banerjee S."/>
        </authorList>
    </citation>
    <scope>NUCLEOTIDE SEQUENCE [LARGE SCALE GENOMIC DNA]</scope>
    <source>
        <strain evidence="4 5">D2P1</strain>
    </source>
</reference>